<keyword evidence="3" id="KW-1185">Reference proteome</keyword>
<dbReference type="EMBL" id="JACORU010000002">
    <property type="protein sequence ID" value="MBC5764492.1"/>
    <property type="molecule type" value="Genomic_DNA"/>
</dbReference>
<evidence type="ECO:0000313" key="2">
    <source>
        <dbReference type="EMBL" id="MBC5764492.1"/>
    </source>
</evidence>
<dbReference type="PROSITE" id="PS51257">
    <property type="entry name" value="PROKAR_LIPOPROTEIN"/>
    <property type="match status" value="1"/>
</dbReference>
<dbReference type="Proteomes" id="UP000596827">
    <property type="component" value="Unassembled WGS sequence"/>
</dbReference>
<accession>A0A923M8K0</accession>
<evidence type="ECO:0008006" key="4">
    <source>
        <dbReference type="Google" id="ProtNLM"/>
    </source>
</evidence>
<evidence type="ECO:0000256" key="1">
    <source>
        <dbReference type="SAM" id="SignalP"/>
    </source>
</evidence>
<protein>
    <recommendedName>
        <fullName evidence="4">Type VI secretion system lipoprotein TssJ</fullName>
    </recommendedName>
</protein>
<dbReference type="RefSeq" id="WP_187080960.1">
    <property type="nucleotide sequence ID" value="NZ_JACORU010000002.1"/>
</dbReference>
<sequence length="175" mass="18809">MKSTHRLFAFAIVLAATLGLGGCATITDIKDSALKAVGLGPKPVTPDWKAVTITAADDANQNSAVAIDLVFVKEQALLDTLNSTPAPKWFATRADIMRSFPETVSVMSYELVPRQSVRIPEALIEKQKAFGVLAFAGYPPPGEHRARLKLDAEAILLQLGRDGLKASEVKVIRAQ</sequence>
<gene>
    <name evidence="2" type="ORF">H8R02_08525</name>
</gene>
<name>A0A923M8K0_9BURK</name>
<dbReference type="AlphaFoldDB" id="A0A923M8K0"/>
<reference evidence="2" key="1">
    <citation type="submission" date="2020-08" db="EMBL/GenBank/DDBJ databases">
        <title>Ramlibacter sp. GTP1 16S ribosomal RNA gene genome sequencing and assembly.</title>
        <authorList>
            <person name="Kang M."/>
        </authorList>
    </citation>
    <scope>NUCLEOTIDE SEQUENCE</scope>
    <source>
        <strain evidence="2">GTP1</strain>
    </source>
</reference>
<proteinExistence type="predicted"/>
<feature type="chain" id="PRO_5038124424" description="Type VI secretion system lipoprotein TssJ" evidence="1">
    <location>
        <begin position="25"/>
        <end position="175"/>
    </location>
</feature>
<comment type="caution">
    <text evidence="2">The sequence shown here is derived from an EMBL/GenBank/DDBJ whole genome shotgun (WGS) entry which is preliminary data.</text>
</comment>
<evidence type="ECO:0000313" key="3">
    <source>
        <dbReference type="Proteomes" id="UP000596827"/>
    </source>
</evidence>
<organism evidence="2 3">
    <name type="scientific">Ramlibacter albus</name>
    <dbReference type="NCBI Taxonomy" id="2079448"/>
    <lineage>
        <taxon>Bacteria</taxon>
        <taxon>Pseudomonadati</taxon>
        <taxon>Pseudomonadota</taxon>
        <taxon>Betaproteobacteria</taxon>
        <taxon>Burkholderiales</taxon>
        <taxon>Comamonadaceae</taxon>
        <taxon>Ramlibacter</taxon>
    </lineage>
</organism>
<keyword evidence="1" id="KW-0732">Signal</keyword>
<feature type="signal peptide" evidence="1">
    <location>
        <begin position="1"/>
        <end position="24"/>
    </location>
</feature>